<dbReference type="FunFam" id="3.30.70.270:FF:000063">
    <property type="entry name" value="Zinc knuckle domaincontaining protein"/>
    <property type="match status" value="1"/>
</dbReference>
<organism evidence="5 6">
    <name type="scientific">Parasitella parasitica</name>
    <dbReference type="NCBI Taxonomy" id="35722"/>
    <lineage>
        <taxon>Eukaryota</taxon>
        <taxon>Fungi</taxon>
        <taxon>Fungi incertae sedis</taxon>
        <taxon>Mucoromycota</taxon>
        <taxon>Mucoromycotina</taxon>
        <taxon>Mucoromycetes</taxon>
        <taxon>Mucorales</taxon>
        <taxon>Mucorineae</taxon>
        <taxon>Mucoraceae</taxon>
        <taxon>Parasitella</taxon>
    </lineage>
</organism>
<dbReference type="PANTHER" id="PTHR37984">
    <property type="entry name" value="PROTEIN CBG26694"/>
    <property type="match status" value="1"/>
</dbReference>
<evidence type="ECO:0008006" key="7">
    <source>
        <dbReference type="Google" id="ProtNLM"/>
    </source>
</evidence>
<feature type="compositionally biased region" description="Polar residues" evidence="2">
    <location>
        <begin position="197"/>
        <end position="211"/>
    </location>
</feature>
<dbReference type="CDD" id="cd09274">
    <property type="entry name" value="RNase_HI_RT_Ty3"/>
    <property type="match status" value="1"/>
</dbReference>
<keyword evidence="6" id="KW-1185">Reference proteome</keyword>
<accession>A0A0B7MMQ1</accession>
<dbReference type="InterPro" id="IPR000477">
    <property type="entry name" value="RT_dom"/>
</dbReference>
<dbReference type="InterPro" id="IPR043128">
    <property type="entry name" value="Rev_trsase/Diguanyl_cyclase"/>
</dbReference>
<dbReference type="Pfam" id="PF17919">
    <property type="entry name" value="RT_RNaseH_2"/>
    <property type="match status" value="1"/>
</dbReference>
<feature type="domain" description="Reverse transcriptase" evidence="3">
    <location>
        <begin position="961"/>
        <end position="1043"/>
    </location>
</feature>
<dbReference type="OrthoDB" id="2292125at2759"/>
<evidence type="ECO:0000259" key="4">
    <source>
        <dbReference type="Pfam" id="PF17919"/>
    </source>
</evidence>
<feature type="compositionally biased region" description="Low complexity" evidence="2">
    <location>
        <begin position="316"/>
        <end position="329"/>
    </location>
</feature>
<dbReference type="Gene3D" id="3.30.70.270">
    <property type="match status" value="2"/>
</dbReference>
<reference evidence="5 6" key="1">
    <citation type="submission" date="2014-09" db="EMBL/GenBank/DDBJ databases">
        <authorList>
            <person name="Ellenberger Sabrina"/>
        </authorList>
    </citation>
    <scope>NUCLEOTIDE SEQUENCE [LARGE SCALE GENOMIC DNA]</scope>
    <source>
        <strain evidence="5 6">CBS 412.66</strain>
    </source>
</reference>
<dbReference type="EMBL" id="LN718992">
    <property type="protein sequence ID" value="CEP07091.1"/>
    <property type="molecule type" value="Genomic_DNA"/>
</dbReference>
<feature type="region of interest" description="Disordered" evidence="2">
    <location>
        <begin position="316"/>
        <end position="344"/>
    </location>
</feature>
<keyword evidence="1" id="KW-0511">Multifunctional enzyme</keyword>
<evidence type="ECO:0000256" key="1">
    <source>
        <dbReference type="ARBA" id="ARBA00023268"/>
    </source>
</evidence>
<dbReference type="InterPro" id="IPR041577">
    <property type="entry name" value="RT_RNaseH_2"/>
</dbReference>
<evidence type="ECO:0000313" key="5">
    <source>
        <dbReference type="EMBL" id="CEP07091.1"/>
    </source>
</evidence>
<dbReference type="InterPro" id="IPR050951">
    <property type="entry name" value="Retrovirus_Pol_polyprotein"/>
</dbReference>
<name>A0A0B7MMQ1_9FUNG</name>
<dbReference type="FunFam" id="3.30.70.270:FF:000003">
    <property type="entry name" value="Transposon Ty3-G Gag-Pol polyprotein"/>
    <property type="match status" value="1"/>
</dbReference>
<dbReference type="Gene3D" id="3.10.20.370">
    <property type="match status" value="1"/>
</dbReference>
<dbReference type="STRING" id="35722.A0A0B7MMQ1"/>
<feature type="domain" description="Reverse transcriptase/retrotransposon-derived protein RNase H-like" evidence="4">
    <location>
        <begin position="1106"/>
        <end position="1207"/>
    </location>
</feature>
<evidence type="ECO:0000259" key="3">
    <source>
        <dbReference type="Pfam" id="PF00078"/>
    </source>
</evidence>
<dbReference type="Pfam" id="PF00078">
    <property type="entry name" value="RVT_1"/>
    <property type="match status" value="1"/>
</dbReference>
<dbReference type="Proteomes" id="UP000054107">
    <property type="component" value="Unassembled WGS sequence"/>
</dbReference>
<sequence length="1315" mass="147151">METESCDEYIYAKLALMKKAGLVKTESETVKDLKRGLLPKWQHLVWRHENDPYGSAASKVFDTQDKFTKLLKWAEQEQRHYLVNKDARSPIYESANTGSAVVKVNTVAEKAEPSAFEKLVLDKLEKITSEVASSKDLLSVHEAKLNSLVTERSKPRFTKGASDRQVSRAMHLWVQGTSYYGLPRPERSSRKGFSVKPSITSSVEGSPNENPDNPLGAVNIITAEESTGIYNVTSEEEVKAQHGSKTKQKQTSGSPDNKPSDTRKTGEEIKAVLLKNLEKARAAKAEYKRLDDEAIARGEVPPSFYCKQARTRAKVAQPSALPATSAAPPKQMQTTARPSMANGQEPSDALRLLLGLNVTMPVVQLLKHSPEVRREWASLMKFTIEPPASQEVVADSMDMDINHIHMDTALKAKEMGPISLQSVVVMLEDAAHEFLVDGGAMVSLISYQVVKDLGRTQDIHPTSTVIKYGDGVPQAPMGVIKLKLTFSAEVVVIHTFYATEDALTTYEIPTHYGDGLLSNVPSYLPEGAIPEEPTPLVLPVQVYPDPKNDKLLEVKLEYDWTLNADDALLLVLGIQAYAKHWREDKVLQPNADLWTRQGIYCLPIVLPHEGGDEGCSIILANLLGLAQTVKAGTILGKLYSARSIPIEVERIKTLSEVLELITDLSINVPSIPPSMFVGPVYEPDYRELGQAIAYKEGTGRIMGVNSVSVVHGPEPLAFDINPQLEPQQQESLKAILVKHQQVFATSLKQVGMLKTEPYEIQVEEGAKPVKVAPRMIPRVAQEWFQGYLDQLLKLGLIEPCSGPWAAAVVLVPSDAEQRVPRKRRARAMKSTPKLKLNDRVKPMAVYHLTGKEEPGSVEEDSGFDMATRPWTDKTIAPPSFEALDINGEPQAYTSQVPTTSSAGKKDPYRVCVNYKPVNKVMKNSAYPIPNINYLFSLLKNVSYFSVFDALKGFWQLPLLESLPMGMESSPMVWQAEMDRIFHDSLYKHFLCYIDDGLTYSATFEGHLEHLDHVLGKCEEAGLSLSLSKCKFGYQEVKLLGYIVNQQGLKMDPAKTQGIRDWPTPKSVADIHRFIGVVQFYRRFMPKLSEYLASLNELKKKGVKYHWTERHQADFEACKQALMTDPIMRHPDFDKEFILLFDASNIAIAGVLAQMNEEDPRLYHPIYFGSKALTEAERKISIYEKEFLAIVYFVHFFKLYLMGTKFTVYTDQKKSLQFLMKFNEDASAKLVRWQVSLLAYDFDIIYKAGTLNVHADAMSRLPEEVSTGMPRLEEVSADYYLPLNVVRKEPEDGFDSEGPKVVKKKKLNGWLSGPSK</sequence>
<dbReference type="InterPro" id="IPR043502">
    <property type="entry name" value="DNA/RNA_pol_sf"/>
</dbReference>
<feature type="compositionally biased region" description="Polar residues" evidence="2">
    <location>
        <begin position="331"/>
        <end position="344"/>
    </location>
</feature>
<dbReference type="PANTHER" id="PTHR37984:SF5">
    <property type="entry name" value="PROTEIN NYNRIN-LIKE"/>
    <property type="match status" value="1"/>
</dbReference>
<evidence type="ECO:0000313" key="6">
    <source>
        <dbReference type="Proteomes" id="UP000054107"/>
    </source>
</evidence>
<dbReference type="CDD" id="cd01647">
    <property type="entry name" value="RT_LTR"/>
    <property type="match status" value="1"/>
</dbReference>
<dbReference type="GO" id="GO:0003824">
    <property type="term" value="F:catalytic activity"/>
    <property type="evidence" value="ECO:0007669"/>
    <property type="project" value="UniProtKB-KW"/>
</dbReference>
<proteinExistence type="predicted"/>
<dbReference type="SUPFAM" id="SSF56672">
    <property type="entry name" value="DNA/RNA polymerases"/>
    <property type="match status" value="2"/>
</dbReference>
<protein>
    <recommendedName>
        <fullName evidence="7">Reverse transcriptase</fullName>
    </recommendedName>
</protein>
<gene>
    <name evidence="5" type="primary">PARPA_00362.1 scaffold 659</name>
</gene>
<feature type="region of interest" description="Disordered" evidence="2">
    <location>
        <begin position="179"/>
        <end position="216"/>
    </location>
</feature>
<feature type="region of interest" description="Disordered" evidence="2">
    <location>
        <begin position="236"/>
        <end position="266"/>
    </location>
</feature>
<dbReference type="Gene3D" id="3.10.10.10">
    <property type="entry name" value="HIV Type 1 Reverse Transcriptase, subunit A, domain 1"/>
    <property type="match status" value="1"/>
</dbReference>
<evidence type="ECO:0000256" key="2">
    <source>
        <dbReference type="SAM" id="MobiDB-lite"/>
    </source>
</evidence>